<name>X1LFP9_9ZZZZ</name>
<protein>
    <recommendedName>
        <fullName evidence="2">Glycosyltransferase 2-like domain-containing protein</fullName>
    </recommendedName>
</protein>
<dbReference type="EMBL" id="BARV01004431">
    <property type="protein sequence ID" value="GAI17938.1"/>
    <property type="molecule type" value="Genomic_DNA"/>
</dbReference>
<dbReference type="AlphaFoldDB" id="X1LFP9"/>
<feature type="non-terminal residue" evidence="1">
    <location>
        <position position="74"/>
    </location>
</feature>
<sequence>MENESSLAEEARDQIEEMGKADILVGIPSFNNEKSIEHVVRAVQYGLAKYFPKFRSVVMNSDGGSTDKTREIVK</sequence>
<dbReference type="SUPFAM" id="SSF53448">
    <property type="entry name" value="Nucleotide-diphospho-sugar transferases"/>
    <property type="match status" value="1"/>
</dbReference>
<dbReference type="InterPro" id="IPR029044">
    <property type="entry name" value="Nucleotide-diphossugar_trans"/>
</dbReference>
<evidence type="ECO:0000313" key="1">
    <source>
        <dbReference type="EMBL" id="GAI17938.1"/>
    </source>
</evidence>
<comment type="caution">
    <text evidence="1">The sequence shown here is derived from an EMBL/GenBank/DDBJ whole genome shotgun (WGS) entry which is preliminary data.</text>
</comment>
<organism evidence="1">
    <name type="scientific">marine sediment metagenome</name>
    <dbReference type="NCBI Taxonomy" id="412755"/>
    <lineage>
        <taxon>unclassified sequences</taxon>
        <taxon>metagenomes</taxon>
        <taxon>ecological metagenomes</taxon>
    </lineage>
</organism>
<gene>
    <name evidence="1" type="ORF">S06H3_09851</name>
</gene>
<reference evidence="1" key="1">
    <citation type="journal article" date="2014" name="Front. Microbiol.">
        <title>High frequency of phylogenetically diverse reductive dehalogenase-homologous genes in deep subseafloor sedimentary metagenomes.</title>
        <authorList>
            <person name="Kawai M."/>
            <person name="Futagami T."/>
            <person name="Toyoda A."/>
            <person name="Takaki Y."/>
            <person name="Nishi S."/>
            <person name="Hori S."/>
            <person name="Arai W."/>
            <person name="Tsubouchi T."/>
            <person name="Morono Y."/>
            <person name="Uchiyama I."/>
            <person name="Ito T."/>
            <person name="Fujiyama A."/>
            <person name="Inagaki F."/>
            <person name="Takami H."/>
        </authorList>
    </citation>
    <scope>NUCLEOTIDE SEQUENCE</scope>
    <source>
        <strain evidence="1">Expedition CK06-06</strain>
    </source>
</reference>
<dbReference type="Gene3D" id="3.90.550.10">
    <property type="entry name" value="Spore Coat Polysaccharide Biosynthesis Protein SpsA, Chain A"/>
    <property type="match status" value="1"/>
</dbReference>
<proteinExistence type="predicted"/>
<accession>X1LFP9</accession>
<evidence type="ECO:0008006" key="2">
    <source>
        <dbReference type="Google" id="ProtNLM"/>
    </source>
</evidence>